<organism evidence="1 2">
    <name type="scientific">Caldicellulosiruptor acetigenus (strain ATCC 700853 / DSM 12137 / I77R1B)</name>
    <name type="common">Caldicellulosiruptor kristjanssonii</name>
    <dbReference type="NCBI Taxonomy" id="632335"/>
    <lineage>
        <taxon>Bacteria</taxon>
        <taxon>Bacillati</taxon>
        <taxon>Bacillota</taxon>
        <taxon>Bacillota incertae sedis</taxon>
        <taxon>Caldicellulosiruptorales</taxon>
        <taxon>Caldicellulosiruptoraceae</taxon>
        <taxon>Caldicellulosiruptor</taxon>
    </lineage>
</organism>
<accession>E4SAD4</accession>
<reference key="1">
    <citation type="submission" date="2010-11" db="EMBL/GenBank/DDBJ databases">
        <title>Complete sequence of chromosome of Caldicellulosiruptor kristjanssonii 177R1B.</title>
        <authorList>
            <consortium name="US DOE Joint Genome Institute"/>
            <person name="Lucas S."/>
            <person name="Copeland A."/>
            <person name="Lapidus A."/>
            <person name="Cheng J.-F."/>
            <person name="Bruce D."/>
            <person name="Goodwin L."/>
            <person name="Pitluck S."/>
            <person name="Davenport K."/>
            <person name="Detter J.C."/>
            <person name="Han C."/>
            <person name="Tapia R."/>
            <person name="Land M."/>
            <person name="Hauser L."/>
            <person name="Jeffries C."/>
            <person name="Kyrpides N."/>
            <person name="Ivanova N."/>
            <person name="Mikhailova N."/>
            <person name="Blumer-Schuette S.E."/>
            <person name="Kelly R.M."/>
            <person name="Woyke T."/>
        </authorList>
    </citation>
    <scope>NUCLEOTIDE SEQUENCE</scope>
    <source>
        <strain>177R1B</strain>
    </source>
</reference>
<protein>
    <recommendedName>
        <fullName evidence="3">DUF488 domain-containing protein</fullName>
    </recommendedName>
</protein>
<evidence type="ECO:0008006" key="3">
    <source>
        <dbReference type="Google" id="ProtNLM"/>
    </source>
</evidence>
<dbReference type="Proteomes" id="UP000009256">
    <property type="component" value="Chromosome"/>
</dbReference>
<dbReference type="InterPro" id="IPR007438">
    <property type="entry name" value="DUF488"/>
</dbReference>
<proteinExistence type="predicted"/>
<dbReference type="STRING" id="632335.Calkr_1668"/>
<dbReference type="InterPro" id="IPR014519">
    <property type="entry name" value="UCP024492"/>
</dbReference>
<dbReference type="PANTHER" id="PTHR39337:SF1">
    <property type="entry name" value="BLR5642 PROTEIN"/>
    <property type="match status" value="1"/>
</dbReference>
<dbReference type="eggNOG" id="COG5483">
    <property type="taxonomic scope" value="Bacteria"/>
</dbReference>
<dbReference type="OrthoDB" id="9789109at2"/>
<dbReference type="PANTHER" id="PTHR39337">
    <property type="entry name" value="BLR5642 PROTEIN"/>
    <property type="match status" value="1"/>
</dbReference>
<gene>
    <name evidence="1" type="ordered locus">Calkr_1668</name>
</gene>
<dbReference type="KEGG" id="cki:Calkr_1668"/>
<keyword evidence="2" id="KW-1185">Reference proteome</keyword>
<reference evidence="1 2" key="2">
    <citation type="journal article" date="2011" name="J. Bacteriol.">
        <title>Complete genome sequences for the anaerobic, extremely thermophilic plant biomass-degrading bacteria Caldicellulosiruptor hydrothermalis, Caldicellulosiruptor kristjanssonii, Caldicellulosiruptor kronotskyensis, Caldicellulosiruptor owensenis, and Caldicellulosiruptor lactoaceticus.</title>
        <authorList>
            <person name="Blumer-Schuette S.E."/>
            <person name="Ozdemir I."/>
            <person name="Mistry D."/>
            <person name="Lucas S."/>
            <person name="Lapidus A."/>
            <person name="Cheng J.F."/>
            <person name="Goodwin L.A."/>
            <person name="Pitluck S."/>
            <person name="Land M.L."/>
            <person name="Hauser L.J."/>
            <person name="Woyke T."/>
            <person name="Mikhailova N."/>
            <person name="Pati A."/>
            <person name="Kyrpides N.C."/>
            <person name="Ivanova N."/>
            <person name="Detter J.C."/>
            <person name="Walston-Davenport K."/>
            <person name="Han S."/>
            <person name="Adams M.W."/>
            <person name="Kelly R.M."/>
        </authorList>
    </citation>
    <scope>NUCLEOTIDE SEQUENCE [LARGE SCALE GENOMIC DNA]</scope>
    <source>
        <strain evidence="2">ATCC 700853 / DSM 12137 / I77R1B</strain>
    </source>
</reference>
<sequence>MKPIYSIGYSSVKFNDFLEILKSFKISVLVDVRTNPFSRFVPEYRKENLEKALKQANIGYLFLGNLLGGKPENPSYYTPEGYWNYNIIIQSMEFKEGIETLLDLAERETIALMCSEFDPAQCHRALIVGRYLLSYHNIAINHLMGKWVQVDQRALEESLIFEYFPQTTGQHSFFSYEELINEVYELQMKKIFKVKNK</sequence>
<dbReference type="AlphaFoldDB" id="E4SAD4"/>
<dbReference type="EMBL" id="CP002326">
    <property type="protein sequence ID" value="ADQ41159.1"/>
    <property type="molecule type" value="Genomic_DNA"/>
</dbReference>
<dbReference type="PIRSF" id="PIRSF024492">
    <property type="entry name" value="UCP024492"/>
    <property type="match status" value="1"/>
</dbReference>
<dbReference type="RefSeq" id="WP_013432919.1">
    <property type="nucleotide sequence ID" value="NC_014721.1"/>
</dbReference>
<name>E4SAD4_CALA7</name>
<dbReference type="Pfam" id="PF04343">
    <property type="entry name" value="DUF488"/>
    <property type="match status" value="1"/>
</dbReference>
<evidence type="ECO:0000313" key="1">
    <source>
        <dbReference type="EMBL" id="ADQ41159.1"/>
    </source>
</evidence>
<evidence type="ECO:0000313" key="2">
    <source>
        <dbReference type="Proteomes" id="UP000009256"/>
    </source>
</evidence>
<dbReference type="HOGENOM" id="CLU_077467_1_0_9"/>